<dbReference type="InterPro" id="IPR036366">
    <property type="entry name" value="PGBDSf"/>
</dbReference>
<keyword evidence="3" id="KW-1185">Reference proteome</keyword>
<name>A0ABT1SLV5_9FIRM</name>
<comment type="caution">
    <text evidence="2">The sequence shown here is derived from an EMBL/GenBank/DDBJ whole genome shotgun (WGS) entry which is preliminary data.</text>
</comment>
<dbReference type="RefSeq" id="WP_102265735.1">
    <property type="nucleotide sequence ID" value="NZ_CALVCM010000033.1"/>
</dbReference>
<organism evidence="2 3">
    <name type="scientific">Massilicoli timonensis</name>
    <dbReference type="NCBI Taxonomy" id="2015901"/>
    <lineage>
        <taxon>Bacteria</taxon>
        <taxon>Bacillati</taxon>
        <taxon>Bacillota</taxon>
        <taxon>Erysipelotrichia</taxon>
        <taxon>Erysipelotrichales</taxon>
        <taxon>Erysipelotrichaceae</taxon>
        <taxon>Massilicoli</taxon>
    </lineage>
</organism>
<reference evidence="2 3" key="1">
    <citation type="submission" date="2022-06" db="EMBL/GenBank/DDBJ databases">
        <title>Isolation of gut microbiota from human fecal samples.</title>
        <authorList>
            <person name="Pamer E.G."/>
            <person name="Barat B."/>
            <person name="Waligurski E."/>
            <person name="Medina S."/>
            <person name="Paddock L."/>
            <person name="Mostad J."/>
        </authorList>
    </citation>
    <scope>NUCLEOTIDE SEQUENCE [LARGE SCALE GENOMIC DNA]</scope>
    <source>
        <strain evidence="2 3">DFI.6.1</strain>
    </source>
</reference>
<feature type="domain" description="Peptidoglycan binding-like" evidence="1">
    <location>
        <begin position="15"/>
        <end position="73"/>
    </location>
</feature>
<dbReference type="Proteomes" id="UP001524435">
    <property type="component" value="Unassembled WGS sequence"/>
</dbReference>
<sequence length="169" mass="19115">MNTQYVIKPGDVGIAVNKIQAYLNLFQERGMIMTKLTPDGKYGAKTQQAVREFQFYAKMTPDGVIGKDTWDAIFATLKSLNVVTNIPVFSPTYFLKTGDQGLSVFGMQEFLNEIAEDNRCLRPLAVDGNFNDRMRITVEQFQYLYDLKIDGTIGKATWDAIVNVRNQLP</sequence>
<gene>
    <name evidence="2" type="ORF">NE663_08025</name>
</gene>
<evidence type="ECO:0000313" key="3">
    <source>
        <dbReference type="Proteomes" id="UP001524435"/>
    </source>
</evidence>
<protein>
    <submittedName>
        <fullName evidence="2">Peptidoglycan-binding protein</fullName>
    </submittedName>
</protein>
<accession>A0ABT1SLV5</accession>
<dbReference type="Gene3D" id="1.10.101.10">
    <property type="entry name" value="PGBD-like superfamily/PGBD"/>
    <property type="match status" value="2"/>
</dbReference>
<feature type="domain" description="Peptidoglycan binding-like" evidence="1">
    <location>
        <begin position="108"/>
        <end position="161"/>
    </location>
</feature>
<proteinExistence type="predicted"/>
<dbReference type="InterPro" id="IPR036365">
    <property type="entry name" value="PGBD-like_sf"/>
</dbReference>
<evidence type="ECO:0000259" key="1">
    <source>
        <dbReference type="Pfam" id="PF01471"/>
    </source>
</evidence>
<dbReference type="EMBL" id="JANGCH010000011">
    <property type="protein sequence ID" value="MCQ5122202.1"/>
    <property type="molecule type" value="Genomic_DNA"/>
</dbReference>
<dbReference type="Pfam" id="PF01471">
    <property type="entry name" value="PG_binding_1"/>
    <property type="match status" value="2"/>
</dbReference>
<dbReference type="InterPro" id="IPR002477">
    <property type="entry name" value="Peptidoglycan-bd-like"/>
</dbReference>
<dbReference type="SUPFAM" id="SSF47090">
    <property type="entry name" value="PGBD-like"/>
    <property type="match status" value="2"/>
</dbReference>
<evidence type="ECO:0000313" key="2">
    <source>
        <dbReference type="EMBL" id="MCQ5122202.1"/>
    </source>
</evidence>